<protein>
    <submittedName>
        <fullName evidence="6">Uncharacterized protein</fullName>
    </submittedName>
</protein>
<keyword evidence="5" id="KW-0961">Cell wall biogenesis/degradation</keyword>
<comment type="caution">
    <text evidence="6">The sequence shown here is derived from an EMBL/GenBank/DDBJ whole genome shotgun (WGS) entry which is preliminary data.</text>
</comment>
<evidence type="ECO:0000313" key="6">
    <source>
        <dbReference type="EMBL" id="TCL47016.1"/>
    </source>
</evidence>
<evidence type="ECO:0000256" key="5">
    <source>
        <dbReference type="ARBA" id="ARBA00023316"/>
    </source>
</evidence>
<evidence type="ECO:0000313" key="7">
    <source>
        <dbReference type="Proteomes" id="UP000295658"/>
    </source>
</evidence>
<dbReference type="Proteomes" id="UP000295658">
    <property type="component" value="Unassembled WGS sequence"/>
</dbReference>
<dbReference type="InterPro" id="IPR038063">
    <property type="entry name" value="Transpep_catalytic_dom"/>
</dbReference>
<dbReference type="CDD" id="cd16913">
    <property type="entry name" value="YkuD_like"/>
    <property type="match status" value="1"/>
</dbReference>
<dbReference type="GO" id="GO:0009252">
    <property type="term" value="P:peptidoglycan biosynthetic process"/>
    <property type="evidence" value="ECO:0007669"/>
    <property type="project" value="UniProtKB-UniPathway"/>
</dbReference>
<keyword evidence="7" id="KW-1185">Reference proteome</keyword>
<comment type="pathway">
    <text evidence="1">Cell wall biogenesis; peptidoglycan biosynthesis.</text>
</comment>
<evidence type="ECO:0000256" key="4">
    <source>
        <dbReference type="ARBA" id="ARBA00022984"/>
    </source>
</evidence>
<keyword evidence="2" id="KW-0808">Transferase</keyword>
<dbReference type="AlphaFoldDB" id="A0A4V2QA11"/>
<keyword evidence="4" id="KW-0573">Peptidoglycan synthesis</keyword>
<keyword evidence="3" id="KW-0133">Cell shape</keyword>
<dbReference type="InterPro" id="IPR005490">
    <property type="entry name" value="LD_TPept_cat_dom"/>
</dbReference>
<organism evidence="6 7">
    <name type="scientific">Thermolongibacillus altinsuensis</name>
    <dbReference type="NCBI Taxonomy" id="575256"/>
    <lineage>
        <taxon>Bacteria</taxon>
        <taxon>Bacillati</taxon>
        <taxon>Bacillota</taxon>
        <taxon>Bacilli</taxon>
        <taxon>Bacillales</taxon>
        <taxon>Anoxybacillaceae</taxon>
        <taxon>Thermolongibacillus</taxon>
    </lineage>
</organism>
<sequence>MKYKIRRINNFFLITIIMLLTISPFSEVHSEKRQKIYIKVDLWTKELYVIEGGKVIRRYKISPSKSEPFTNNGRSNEKGVYIIRYIRII</sequence>
<dbReference type="GO" id="GO:0016740">
    <property type="term" value="F:transferase activity"/>
    <property type="evidence" value="ECO:0007669"/>
    <property type="project" value="UniProtKB-KW"/>
</dbReference>
<evidence type="ECO:0000256" key="3">
    <source>
        <dbReference type="ARBA" id="ARBA00022960"/>
    </source>
</evidence>
<evidence type="ECO:0000256" key="2">
    <source>
        <dbReference type="ARBA" id="ARBA00022679"/>
    </source>
</evidence>
<name>A0A4V2QA11_9BACL</name>
<dbReference type="SUPFAM" id="SSF141523">
    <property type="entry name" value="L,D-transpeptidase catalytic domain-like"/>
    <property type="match status" value="1"/>
</dbReference>
<accession>A0A4V2QA11</accession>
<dbReference type="UniPathway" id="UPA00219"/>
<evidence type="ECO:0000256" key="1">
    <source>
        <dbReference type="ARBA" id="ARBA00004752"/>
    </source>
</evidence>
<dbReference type="EMBL" id="SLUL01000013">
    <property type="protein sequence ID" value="TCL47016.1"/>
    <property type="molecule type" value="Genomic_DNA"/>
</dbReference>
<dbReference type="GO" id="GO:0071555">
    <property type="term" value="P:cell wall organization"/>
    <property type="evidence" value="ECO:0007669"/>
    <property type="project" value="UniProtKB-KW"/>
</dbReference>
<proteinExistence type="predicted"/>
<dbReference type="GO" id="GO:0008360">
    <property type="term" value="P:regulation of cell shape"/>
    <property type="evidence" value="ECO:0007669"/>
    <property type="project" value="UniProtKB-KW"/>
</dbReference>
<reference evidence="6 7" key="1">
    <citation type="submission" date="2019-03" db="EMBL/GenBank/DDBJ databases">
        <title>Genomic Encyclopedia of Type Strains, Phase IV (KMG-IV): sequencing the most valuable type-strain genomes for metagenomic binning, comparative biology and taxonomic classification.</title>
        <authorList>
            <person name="Goeker M."/>
        </authorList>
    </citation>
    <scope>NUCLEOTIDE SEQUENCE [LARGE SCALE GENOMIC DNA]</scope>
    <source>
        <strain evidence="6 7">DSM 24979</strain>
    </source>
</reference>
<gene>
    <name evidence="6" type="ORF">EDD69_11322</name>
</gene>